<name>A0A075V1X0_9PSEU</name>
<dbReference type="Gene3D" id="3.30.43.10">
    <property type="entry name" value="Uridine Diphospho-n-acetylenolpyruvylglucosamine Reductase, domain 2"/>
    <property type="match status" value="1"/>
</dbReference>
<dbReference type="InterPro" id="IPR005107">
    <property type="entry name" value="CO_DH_flav_C"/>
</dbReference>
<dbReference type="InterPro" id="IPR051312">
    <property type="entry name" value="Diverse_Substr_Oxidored"/>
</dbReference>
<dbReference type="Pfam" id="PF03450">
    <property type="entry name" value="CO_deh_flav_C"/>
    <property type="match status" value="1"/>
</dbReference>
<dbReference type="KEGG" id="aja:AJAP_18810"/>
<dbReference type="PROSITE" id="PS51387">
    <property type="entry name" value="FAD_PCMH"/>
    <property type="match status" value="1"/>
</dbReference>
<dbReference type="InterPro" id="IPR002346">
    <property type="entry name" value="Mopterin_DH_FAD-bd"/>
</dbReference>
<dbReference type="GO" id="GO:0071949">
    <property type="term" value="F:FAD binding"/>
    <property type="evidence" value="ECO:0007669"/>
    <property type="project" value="InterPro"/>
</dbReference>
<dbReference type="Gene3D" id="3.30.390.50">
    <property type="entry name" value="CO dehydrogenase flavoprotein, C-terminal domain"/>
    <property type="match status" value="1"/>
</dbReference>
<dbReference type="SMART" id="SM01092">
    <property type="entry name" value="CO_deh_flav_C"/>
    <property type="match status" value="1"/>
</dbReference>
<evidence type="ECO:0000313" key="3">
    <source>
        <dbReference type="EMBL" id="AIG76625.1"/>
    </source>
</evidence>
<reference evidence="3 4" key="1">
    <citation type="journal article" date="2014" name="J. Biotechnol.">
        <title>Complete genome sequence of the actinobacterium Amycolatopsis japonica MG417-CF17(T) (=DSM 44213T) producing (S,S)-N,N'-ethylenediaminedisuccinic acid.</title>
        <authorList>
            <person name="Stegmann E."/>
            <person name="Albersmeier A."/>
            <person name="Spohn M."/>
            <person name="Gert H."/>
            <person name="Weber T."/>
            <person name="Wohlleben W."/>
            <person name="Kalinowski J."/>
            <person name="Ruckert C."/>
        </authorList>
    </citation>
    <scope>NUCLEOTIDE SEQUENCE [LARGE SCALE GENOMIC DNA]</scope>
    <source>
        <strain evidence="4">MG417-CF17 (DSM 44213)</strain>
    </source>
</reference>
<proteinExistence type="predicted"/>
<keyword evidence="4" id="KW-1185">Reference proteome</keyword>
<dbReference type="PANTHER" id="PTHR42659:SF1">
    <property type="entry name" value="OXIDOREDUCTASE"/>
    <property type="match status" value="1"/>
</dbReference>
<dbReference type="InterPro" id="IPR036683">
    <property type="entry name" value="CO_DH_flav_C_dom_sf"/>
</dbReference>
<feature type="domain" description="FAD-binding PCMH-type" evidence="2">
    <location>
        <begin position="1"/>
        <end position="212"/>
    </location>
</feature>
<dbReference type="SUPFAM" id="SSF56176">
    <property type="entry name" value="FAD-binding/transporter-associated domain-like"/>
    <property type="match status" value="1"/>
</dbReference>
<dbReference type="InterPro" id="IPR016169">
    <property type="entry name" value="FAD-bd_PCMH_sub2"/>
</dbReference>
<dbReference type="AlphaFoldDB" id="A0A075V1X0"/>
<dbReference type="HOGENOM" id="CLU_058050_1_0_11"/>
<accession>A0A075V1X0</accession>
<dbReference type="SUPFAM" id="SSF55447">
    <property type="entry name" value="CO dehydrogenase flavoprotein C-terminal domain-like"/>
    <property type="match status" value="1"/>
</dbReference>
<organism evidence="3 4">
    <name type="scientific">Amycolatopsis japonica</name>
    <dbReference type="NCBI Taxonomy" id="208439"/>
    <lineage>
        <taxon>Bacteria</taxon>
        <taxon>Bacillati</taxon>
        <taxon>Actinomycetota</taxon>
        <taxon>Actinomycetes</taxon>
        <taxon>Pseudonocardiales</taxon>
        <taxon>Pseudonocardiaceae</taxon>
        <taxon>Amycolatopsis</taxon>
        <taxon>Amycolatopsis japonica group</taxon>
    </lineage>
</organism>
<evidence type="ECO:0000256" key="1">
    <source>
        <dbReference type="ARBA" id="ARBA00023002"/>
    </source>
</evidence>
<dbReference type="RefSeq" id="WP_038513374.1">
    <property type="nucleotide sequence ID" value="NZ_CP008953.1"/>
</dbReference>
<evidence type="ECO:0000259" key="2">
    <source>
        <dbReference type="PROSITE" id="PS51387"/>
    </source>
</evidence>
<dbReference type="InterPro" id="IPR016166">
    <property type="entry name" value="FAD-bd_PCMH"/>
</dbReference>
<dbReference type="Proteomes" id="UP000028492">
    <property type="component" value="Chromosome"/>
</dbReference>
<dbReference type="STRING" id="208439.AJAP_18810"/>
<protein>
    <submittedName>
        <fullName evidence="3">Putative xanthine dehydrogenase, FAD-binding subunit</fullName>
        <ecNumber evidence="3">1.17.1.4</ecNumber>
    </submittedName>
</protein>
<dbReference type="EC" id="1.17.1.4" evidence="3"/>
<dbReference type="InterPro" id="IPR016167">
    <property type="entry name" value="FAD-bd_PCMH_sub1"/>
</dbReference>
<dbReference type="EMBL" id="CP008953">
    <property type="protein sequence ID" value="AIG76625.1"/>
    <property type="molecule type" value="Genomic_DNA"/>
</dbReference>
<dbReference type="eggNOG" id="COG1319">
    <property type="taxonomic scope" value="Bacteria"/>
</dbReference>
<keyword evidence="1 3" id="KW-0560">Oxidoreductase</keyword>
<sequence length="320" mass="34101">MRPFELLAPETVEDAVASPGTFLAGGTTLVDLMKLNVLTPRQVLDINAVPLRGIDTTDGLRFGALERMGDIAGHAGVYPVISRALLLSASQQIRNMASIGGNLMQRTRCSYFRDVAMPCNRRVPGSGCPAIEGANRMHAVLGTSDACVATHASDVAVALVALDARLRLVSESGTRTVDLASFYRQPGETPEVETDLRPGELIAEVVVPRLDWASNSTYVKVRDRQSYEFALCSAAVALRVEDSRIVDARVAAGGVATVPWRLPAVEEALRGAPATVTAFEEAASLAAEGARPLSANAFKPSLLRRTIVRALLELTEGNHS</sequence>
<dbReference type="GO" id="GO:0004854">
    <property type="term" value="F:xanthine dehydrogenase activity"/>
    <property type="evidence" value="ECO:0007669"/>
    <property type="project" value="UniProtKB-EC"/>
</dbReference>
<dbReference type="Gene3D" id="3.30.465.10">
    <property type="match status" value="2"/>
</dbReference>
<dbReference type="PANTHER" id="PTHR42659">
    <property type="entry name" value="XANTHINE DEHYDROGENASE SUBUNIT C-RELATED"/>
    <property type="match status" value="1"/>
</dbReference>
<evidence type="ECO:0000313" key="4">
    <source>
        <dbReference type="Proteomes" id="UP000028492"/>
    </source>
</evidence>
<gene>
    <name evidence="3" type="ORF">AJAP_18810</name>
</gene>
<dbReference type="Pfam" id="PF00941">
    <property type="entry name" value="FAD_binding_5"/>
    <property type="match status" value="1"/>
</dbReference>
<dbReference type="InterPro" id="IPR036318">
    <property type="entry name" value="FAD-bd_PCMH-like_sf"/>
</dbReference>